<dbReference type="EMBL" id="KE345239">
    <property type="protein sequence ID" value="EXB96362.1"/>
    <property type="molecule type" value="Genomic_DNA"/>
</dbReference>
<dbReference type="AlphaFoldDB" id="W9RL79"/>
<organism evidence="1 2">
    <name type="scientific">Morus notabilis</name>
    <dbReference type="NCBI Taxonomy" id="981085"/>
    <lineage>
        <taxon>Eukaryota</taxon>
        <taxon>Viridiplantae</taxon>
        <taxon>Streptophyta</taxon>
        <taxon>Embryophyta</taxon>
        <taxon>Tracheophyta</taxon>
        <taxon>Spermatophyta</taxon>
        <taxon>Magnoliopsida</taxon>
        <taxon>eudicotyledons</taxon>
        <taxon>Gunneridae</taxon>
        <taxon>Pentapetalae</taxon>
        <taxon>rosids</taxon>
        <taxon>fabids</taxon>
        <taxon>Rosales</taxon>
        <taxon>Moraceae</taxon>
        <taxon>Moreae</taxon>
        <taxon>Morus</taxon>
    </lineage>
</organism>
<gene>
    <name evidence="1" type="ORF">L484_023081</name>
</gene>
<dbReference type="Proteomes" id="UP000030645">
    <property type="component" value="Unassembled WGS sequence"/>
</dbReference>
<name>W9RL79_9ROSA</name>
<keyword evidence="2" id="KW-1185">Reference proteome</keyword>
<accession>W9RL79</accession>
<evidence type="ECO:0000313" key="2">
    <source>
        <dbReference type="Proteomes" id="UP000030645"/>
    </source>
</evidence>
<evidence type="ECO:0000313" key="1">
    <source>
        <dbReference type="EMBL" id="EXB96362.1"/>
    </source>
</evidence>
<protein>
    <submittedName>
        <fullName evidence="1">Uncharacterized protein</fullName>
    </submittedName>
</protein>
<proteinExistence type="predicted"/>
<reference evidence="2" key="1">
    <citation type="submission" date="2013-01" db="EMBL/GenBank/DDBJ databases">
        <title>Draft Genome Sequence of a Mulberry Tree, Morus notabilis C.K. Schneid.</title>
        <authorList>
            <person name="He N."/>
            <person name="Zhao S."/>
        </authorList>
    </citation>
    <scope>NUCLEOTIDE SEQUENCE</scope>
</reference>
<sequence>MSLGSIVAMESPMDLVRVGKADQKSSDGIAISERVEFANSPSRVCRLVDKDSPPYASSAADLSLCRPSPFSLFTDLRGFSSPNIRRFNERETTKKEGEKKFVTREEEILTRED</sequence>